<organism evidence="1 2">
    <name type="scientific">Granulicella aggregans</name>
    <dbReference type="NCBI Taxonomy" id="474949"/>
    <lineage>
        <taxon>Bacteria</taxon>
        <taxon>Pseudomonadati</taxon>
        <taxon>Acidobacteriota</taxon>
        <taxon>Terriglobia</taxon>
        <taxon>Terriglobales</taxon>
        <taxon>Acidobacteriaceae</taxon>
        <taxon>Granulicella</taxon>
    </lineage>
</organism>
<dbReference type="AlphaFoldDB" id="A0A7W7ZEL5"/>
<dbReference type="Proteomes" id="UP000540989">
    <property type="component" value="Unassembled WGS sequence"/>
</dbReference>
<sequence>MLPLEELGIVTSRSGILLLIDTGYLRLWSHDRVPEMPDGVLSDDGATATANTFVDLRIVGADAERVGQLLGMSWNPFYVYDQPPTNLELRNKLDSFVREQKLDARFEVVNPRISHRQRVDLAIKQGKGAGEIQFHGVWAAAVSGVPTATPLRVVGERGDEQNPDRWRRVIVECQPGKRYVQSHEVGLVGVDYARILIADVDVLGGWKHEESLDGMADFLFWGRDAERIAATLHAPRVGSREFGWVDLPTETATGKGIAVQEYRDKHSLKIAVDYRPHSHHWQVMRPIRESSPTESSTTEIDGEKVCNFMTTWGDGLFQVYRDIDGSGQLVQIRIEMETLPGASPS</sequence>
<name>A0A7W7ZEL5_9BACT</name>
<dbReference type="EMBL" id="JACHIP010000004">
    <property type="protein sequence ID" value="MBB5058479.1"/>
    <property type="molecule type" value="Genomic_DNA"/>
</dbReference>
<evidence type="ECO:0000313" key="1">
    <source>
        <dbReference type="EMBL" id="MBB5058479.1"/>
    </source>
</evidence>
<protein>
    <submittedName>
        <fullName evidence="1">Uncharacterized protein</fullName>
    </submittedName>
</protein>
<comment type="caution">
    <text evidence="1">The sequence shown here is derived from an EMBL/GenBank/DDBJ whole genome shotgun (WGS) entry which is preliminary data.</text>
</comment>
<reference evidence="1 2" key="1">
    <citation type="submission" date="2020-08" db="EMBL/GenBank/DDBJ databases">
        <title>Genomic Encyclopedia of Type Strains, Phase IV (KMG-V): Genome sequencing to study the core and pangenomes of soil and plant-associated prokaryotes.</title>
        <authorList>
            <person name="Whitman W."/>
        </authorList>
    </citation>
    <scope>NUCLEOTIDE SEQUENCE [LARGE SCALE GENOMIC DNA]</scope>
    <source>
        <strain evidence="1 2">M8UP14</strain>
    </source>
</reference>
<evidence type="ECO:0000313" key="2">
    <source>
        <dbReference type="Proteomes" id="UP000540989"/>
    </source>
</evidence>
<keyword evidence="2" id="KW-1185">Reference proteome</keyword>
<accession>A0A7W7ZEL5</accession>
<proteinExistence type="predicted"/>
<gene>
    <name evidence="1" type="ORF">HDF16_003193</name>
</gene>